<dbReference type="OrthoDB" id="410133at2759"/>
<keyword evidence="1" id="KW-0233">DNA recombination</keyword>
<dbReference type="InterPro" id="IPR013762">
    <property type="entry name" value="Integrase-like_cat_sf"/>
</dbReference>
<feature type="transmembrane region" description="Helical" evidence="2">
    <location>
        <begin position="771"/>
        <end position="792"/>
    </location>
</feature>
<dbReference type="InterPro" id="IPR011010">
    <property type="entry name" value="DNA_brk_join_enz"/>
</dbReference>
<keyword evidence="2" id="KW-0812">Transmembrane</keyword>
<reference evidence="3" key="1">
    <citation type="submission" date="2021-02" db="EMBL/GenBank/DDBJ databases">
        <authorList>
            <person name="Dougan E. K."/>
            <person name="Rhodes N."/>
            <person name="Thang M."/>
            <person name="Chan C."/>
        </authorList>
    </citation>
    <scope>NUCLEOTIDE SEQUENCE</scope>
</reference>
<keyword evidence="2" id="KW-0472">Membrane</keyword>
<sequence>MITPQRAESNALVLAQAVLVGSVGAPTAYNLFSAGLVIDDYFIIGQESTKVLPALESAPHDVDTIAKKGLDLARAAYDKRKVAGSSEKDVVNATTFTVAGASVDSSRSAVRNNLVPVASPAEKRCALSLASLAAARLPVSSRALIERLVGGWIHAMMFRRPTAVCFAKVYKFIHDPIVQASTEDTAFSLSRGVADELVVCSILAPLMATNLVAQLEPTLYASDASMAKGAVVSTGLSSDEALLLWRTAERKGGYTRLDPAARALLKSVGDPDLEEQCLQGFPVAPQKSPPLRFDFVEVCAGAGKITHYCNEMGLACCPPLDLEHSAQYDLQSADVIPWLVEMIREGRLRSVFVSPPCTTFSPAAFPSLRSYEDPWGNHSIPRVRTGNVLALRALALVFTARTYTRAGCVEQPRRSKMAWLKVWLRLRALSGILEVFLAACQFGSVHKKEFRFLGCNLDLHRIARPCRGGHEHVVIQGKWTKASAVYPDALARELAMLYGDFVTKDRCRERELGVDFSGLESPIINELLAGRQWKLEKEWRWKRHERINMLEMRGLVVLLKSQPAAGPDRRILHLFDSAVALAASVKGRSSSYKLRRLLCQICALALALGVYFGEAFAPTRHNIADDPTRSAVVRPALEHSFLPHISMSLKQQLAQTRVRRFAANWIRLVLILVHCVPAKAALPSASASIIATDILSGLCSVTCLFPSGVFSPRWIFMDFPLLPAAWTFFSWTLAWIFLLGAAWTVLRTWTPFTVKGQDCYRSKRASRKGPLFLFRVGFLKFGVLLVLLSHGASAAPSLERYRQKAEERAFMMLSSHRAVLPKTDLHRKARLADFGKWLTATGACTLEELLSDVNAEEVNKLLVDFGQALFREGRPYGHFSELINAVAASRPVLRRQLIGAWDLAYNWMAVEPHVHHMALPALVLVAMLATCLLWGWTREAGLFSLMWGGLCRPGEVLTATRKHLVLPQDVMNSQPFALLRIEEPKTRRRAAKHQAAKVDLPDLMEILVIAFAQLNPASRLWPYSGQTLRARFRKVCTALGLPETKKAGSPALELGSFRPGGATWLLQQCENPELVRRRGRWLSPRVMEIYLQEVEAATFLVNQQVHVREKVQQVASVFPALLEKAVLWNKSNIPAAAWFYLFQHERRAHTTG</sequence>
<gene>
    <name evidence="3" type="ORF">SPIL2461_LOCUS9625</name>
</gene>
<dbReference type="GO" id="GO:0015074">
    <property type="term" value="P:DNA integration"/>
    <property type="evidence" value="ECO:0007669"/>
    <property type="project" value="InterPro"/>
</dbReference>
<evidence type="ECO:0000256" key="1">
    <source>
        <dbReference type="ARBA" id="ARBA00023172"/>
    </source>
</evidence>
<evidence type="ECO:0000313" key="4">
    <source>
        <dbReference type="Proteomes" id="UP000649617"/>
    </source>
</evidence>
<feature type="transmembrane region" description="Helical" evidence="2">
    <location>
        <begin position="728"/>
        <end position="750"/>
    </location>
</feature>
<dbReference type="GO" id="GO:0006310">
    <property type="term" value="P:DNA recombination"/>
    <property type="evidence" value="ECO:0007669"/>
    <property type="project" value="UniProtKB-KW"/>
</dbReference>
<feature type="transmembrane region" description="Helical" evidence="2">
    <location>
        <begin position="917"/>
        <end position="936"/>
    </location>
</feature>
<dbReference type="AlphaFoldDB" id="A0A812QKT4"/>
<keyword evidence="4" id="KW-1185">Reference proteome</keyword>
<evidence type="ECO:0000256" key="2">
    <source>
        <dbReference type="SAM" id="Phobius"/>
    </source>
</evidence>
<proteinExistence type="predicted"/>
<protein>
    <submittedName>
        <fullName evidence="3">Uncharacterized protein</fullName>
    </submittedName>
</protein>
<dbReference type="Proteomes" id="UP000649617">
    <property type="component" value="Unassembled WGS sequence"/>
</dbReference>
<organism evidence="3 4">
    <name type="scientific">Symbiodinium pilosum</name>
    <name type="common">Dinoflagellate</name>
    <dbReference type="NCBI Taxonomy" id="2952"/>
    <lineage>
        <taxon>Eukaryota</taxon>
        <taxon>Sar</taxon>
        <taxon>Alveolata</taxon>
        <taxon>Dinophyceae</taxon>
        <taxon>Suessiales</taxon>
        <taxon>Symbiodiniaceae</taxon>
        <taxon>Symbiodinium</taxon>
    </lineage>
</organism>
<dbReference type="Gene3D" id="1.10.443.10">
    <property type="entry name" value="Intergrase catalytic core"/>
    <property type="match status" value="1"/>
</dbReference>
<accession>A0A812QKT4</accession>
<dbReference type="SUPFAM" id="SSF56349">
    <property type="entry name" value="DNA breaking-rejoining enzymes"/>
    <property type="match status" value="1"/>
</dbReference>
<comment type="caution">
    <text evidence="3">The sequence shown here is derived from an EMBL/GenBank/DDBJ whole genome shotgun (WGS) entry which is preliminary data.</text>
</comment>
<keyword evidence="2" id="KW-1133">Transmembrane helix</keyword>
<name>A0A812QKT4_SYMPI</name>
<dbReference type="GO" id="GO:0003677">
    <property type="term" value="F:DNA binding"/>
    <property type="evidence" value="ECO:0007669"/>
    <property type="project" value="InterPro"/>
</dbReference>
<evidence type="ECO:0000313" key="3">
    <source>
        <dbReference type="EMBL" id="CAE7392246.1"/>
    </source>
</evidence>
<dbReference type="EMBL" id="CAJNIZ010016980">
    <property type="protein sequence ID" value="CAE7392246.1"/>
    <property type="molecule type" value="Genomic_DNA"/>
</dbReference>